<comment type="caution">
    <text evidence="1">The sequence shown here is derived from an EMBL/GenBank/DDBJ whole genome shotgun (WGS) entry which is preliminary data.</text>
</comment>
<reference evidence="1 2" key="1">
    <citation type="submission" date="2018-01" db="EMBL/GenBank/DDBJ databases">
        <title>Saezia sanguinis gen. nov., sp. nov., in the order Burkholderiales isolated from human blood.</title>
        <authorList>
            <person name="Medina-Pascual M.J."/>
            <person name="Valdezate S."/>
            <person name="Monzon S."/>
            <person name="Cuesta I."/>
            <person name="Carrasco G."/>
            <person name="Villalon P."/>
            <person name="Saez-Nieto J.A."/>
        </authorList>
    </citation>
    <scope>NUCLEOTIDE SEQUENCE [LARGE SCALE GENOMIC DNA]</scope>
    <source>
        <strain evidence="1 2">CNM695-12</strain>
    </source>
</reference>
<name>A0A433SGP6_9BURK</name>
<organism evidence="1 2">
    <name type="scientific">Saezia sanguinis</name>
    <dbReference type="NCBI Taxonomy" id="1965230"/>
    <lineage>
        <taxon>Bacteria</taxon>
        <taxon>Pseudomonadati</taxon>
        <taxon>Pseudomonadota</taxon>
        <taxon>Betaproteobacteria</taxon>
        <taxon>Burkholderiales</taxon>
        <taxon>Saeziaceae</taxon>
        <taxon>Saezia</taxon>
    </lineage>
</organism>
<dbReference type="RefSeq" id="WP_126977708.1">
    <property type="nucleotide sequence ID" value="NZ_CAWUGC010000018.1"/>
</dbReference>
<sequence>MDSHETTASGSEEHTHDHVHAGVATLVFMGKYVPISSLHYRLQCDGEIYQGQSSGDGEGGSLILIGHDDDFIPSGLPEPVWLIQKDAKSFNVEIEVRRDDGTWKNIGNFQIQAGKNKEITAQIDTVAVPFQLGLIE</sequence>
<dbReference type="AlphaFoldDB" id="A0A433SGP6"/>
<evidence type="ECO:0000313" key="1">
    <source>
        <dbReference type="EMBL" id="RUS67927.1"/>
    </source>
</evidence>
<dbReference type="EMBL" id="PQSP01000001">
    <property type="protein sequence ID" value="RUS67927.1"/>
    <property type="molecule type" value="Genomic_DNA"/>
</dbReference>
<keyword evidence="2" id="KW-1185">Reference proteome</keyword>
<proteinExistence type="predicted"/>
<dbReference type="Proteomes" id="UP000286947">
    <property type="component" value="Unassembled WGS sequence"/>
</dbReference>
<accession>A0A433SGP6</accession>
<gene>
    <name evidence="1" type="ORF">CUZ56_00408</name>
</gene>
<evidence type="ECO:0000313" key="2">
    <source>
        <dbReference type="Proteomes" id="UP000286947"/>
    </source>
</evidence>
<protein>
    <submittedName>
        <fullName evidence="1">Uncharacterized protein</fullName>
    </submittedName>
</protein>